<reference evidence="2" key="1">
    <citation type="journal article" date="2014" name="Genome">
        <title>Draft Genome Sequences of Three Strains of Bacteroides pyogenes Isolated from a Cat and Swine.</title>
        <authorList>
            <person name="Sakamoto M."/>
            <person name="Oshima K."/>
            <person name="Suda W."/>
            <person name="Kitamura K."/>
            <person name="Iida T."/>
            <person name="Hattori M."/>
            <person name="Ohkuma M."/>
        </authorList>
    </citation>
    <scope>NUCLEOTIDE SEQUENCE [LARGE SCALE GENOMIC DNA]</scope>
    <source>
        <strain evidence="2">JCM 6294</strain>
    </source>
</reference>
<organism evidence="1 2">
    <name type="scientific">Bacteroides pyogenes DSM 20611 = JCM 6294</name>
    <dbReference type="NCBI Taxonomy" id="1121100"/>
    <lineage>
        <taxon>Bacteria</taxon>
        <taxon>Pseudomonadati</taxon>
        <taxon>Bacteroidota</taxon>
        <taxon>Bacteroidia</taxon>
        <taxon>Bacteroidales</taxon>
        <taxon>Bacteroidaceae</taxon>
        <taxon>Bacteroides</taxon>
    </lineage>
</organism>
<comment type="caution">
    <text evidence="1">The sequence shown here is derived from an EMBL/GenBank/DDBJ whole genome shotgun (WGS) entry which is preliminary data.</text>
</comment>
<accession>W4PGF3</accession>
<sequence>MVVAFVDGAGASFSGKGAAGSSYLSCGLMAAFPKILPSRMSIFFFPIVFIDYVK</sequence>
<dbReference type="EMBL" id="BAIR01000014">
    <property type="protein sequence ID" value="GAE18862.1"/>
    <property type="molecule type" value="Genomic_DNA"/>
</dbReference>
<gene>
    <name evidence="1" type="ORF">JCM6294_1820</name>
</gene>
<dbReference type="AlphaFoldDB" id="W4PGF3"/>
<name>W4PGF3_9BACE</name>
<proteinExistence type="predicted"/>
<evidence type="ECO:0000313" key="2">
    <source>
        <dbReference type="Proteomes" id="UP000018842"/>
    </source>
</evidence>
<protein>
    <submittedName>
        <fullName evidence="1">Uncharacterized protein</fullName>
    </submittedName>
</protein>
<dbReference type="Proteomes" id="UP000018842">
    <property type="component" value="Unassembled WGS sequence"/>
</dbReference>
<evidence type="ECO:0000313" key="1">
    <source>
        <dbReference type="EMBL" id="GAE18862.1"/>
    </source>
</evidence>